<evidence type="ECO:0000313" key="6">
    <source>
        <dbReference type="Proteomes" id="UP000002215"/>
    </source>
</evidence>
<keyword evidence="2" id="KW-0472">Membrane</keyword>
<dbReference type="InterPro" id="IPR037066">
    <property type="entry name" value="Plug_dom_sf"/>
</dbReference>
<feature type="transmembrane region" description="Helical" evidence="2">
    <location>
        <begin position="90"/>
        <end position="111"/>
    </location>
</feature>
<evidence type="ECO:0000259" key="3">
    <source>
        <dbReference type="Pfam" id="PF05569"/>
    </source>
</evidence>
<feature type="compositionally biased region" description="Pro residues" evidence="1">
    <location>
        <begin position="307"/>
        <end position="325"/>
    </location>
</feature>
<keyword evidence="2" id="KW-0812">Transmembrane</keyword>
<feature type="compositionally biased region" description="Pro residues" evidence="1">
    <location>
        <begin position="335"/>
        <end position="347"/>
    </location>
</feature>
<dbReference type="Pfam" id="PF07715">
    <property type="entry name" value="Plug"/>
    <property type="match status" value="1"/>
</dbReference>
<dbReference type="Gene3D" id="2.170.130.10">
    <property type="entry name" value="TonB-dependent receptor, plug domain"/>
    <property type="match status" value="1"/>
</dbReference>
<feature type="transmembrane region" description="Helical" evidence="2">
    <location>
        <begin position="6"/>
        <end position="22"/>
    </location>
</feature>
<organism evidence="5 6">
    <name type="scientific">Chitinophaga pinensis (strain ATCC 43595 / DSM 2588 / LMG 13176 / NBRC 15968 / NCIMB 11800 / UQM 2034)</name>
    <dbReference type="NCBI Taxonomy" id="485918"/>
    <lineage>
        <taxon>Bacteria</taxon>
        <taxon>Pseudomonadati</taxon>
        <taxon>Bacteroidota</taxon>
        <taxon>Chitinophagia</taxon>
        <taxon>Chitinophagales</taxon>
        <taxon>Chitinophagaceae</taxon>
        <taxon>Chitinophaga</taxon>
    </lineage>
</organism>
<dbReference type="OrthoDB" id="649093at2"/>
<dbReference type="AlphaFoldDB" id="A0A979GN86"/>
<dbReference type="Proteomes" id="UP000002215">
    <property type="component" value="Chromosome"/>
</dbReference>
<dbReference type="KEGG" id="cpi:Cpin_1836"/>
<feature type="transmembrane region" description="Helical" evidence="2">
    <location>
        <begin position="261"/>
        <end position="280"/>
    </location>
</feature>
<dbReference type="PANTHER" id="PTHR34978:SF3">
    <property type="entry name" value="SLR0241 PROTEIN"/>
    <property type="match status" value="1"/>
</dbReference>
<dbReference type="Pfam" id="PF05569">
    <property type="entry name" value="Peptidase_M56"/>
    <property type="match status" value="1"/>
</dbReference>
<feature type="domain" description="Peptidase M56" evidence="3">
    <location>
        <begin position="151"/>
        <end position="251"/>
    </location>
</feature>
<dbReference type="EMBL" id="CP001699">
    <property type="protein sequence ID" value="ACU59332.1"/>
    <property type="molecule type" value="Genomic_DNA"/>
</dbReference>
<sequence length="524" mass="57636">MLIYLLKANIALVLFYLAYRFGLRRLTFYSLNRFFLIGGILCATVGPLIDPSVFIHRHHELNVVAETYMLDLSALQRHPSEPFINTLVKYVFWLGVIVMTIRLAMQLFSLWKLHHQTRRTVFGDESLRIMERKANPFSFMRNIYINPSLHTPEEFSSIIQHEKVHVRQWHTLDVLLGELNKIFYWFNPGAWLMSIAIRENLEFITDRSILRQGMDVKSYQYSLLKVSGIPYATAIANNFNFSHLKQRIMMMNKKRSSRYHLLRYVVLGAVMGIAVLSLNFSSAIAKAETSARKLANAFQEDTSKVKVPPPPAPLPPPPPPPPAPPVKVKGKGAKVPPPPPPAPPVPAAPQAAPAPAAAAAPSPEGEELRLSVAEKPDAAEKSKITIRGGADGQGKPLYVVDDVLIGNNLPEGMLDPMAISSIHVLKGESATAVYGDAGIDGVVKVYTKAYVGTSLVKHDVLMPAKPGTTAATPTTIKFVPAGEKKNDEVITVISYKDGNSTHAITAGNNTNANAKTDAKSEDKK</sequence>
<protein>
    <submittedName>
        <fullName evidence="5">Peptidase M56 BlaR1</fullName>
    </submittedName>
</protein>
<dbReference type="PANTHER" id="PTHR34978">
    <property type="entry name" value="POSSIBLE SENSOR-TRANSDUCER PROTEIN BLAR"/>
    <property type="match status" value="1"/>
</dbReference>
<keyword evidence="2" id="KW-1133">Transmembrane helix</keyword>
<feature type="compositionally biased region" description="Low complexity" evidence="1">
    <location>
        <begin position="348"/>
        <end position="361"/>
    </location>
</feature>
<evidence type="ECO:0000256" key="1">
    <source>
        <dbReference type="SAM" id="MobiDB-lite"/>
    </source>
</evidence>
<dbReference type="SUPFAM" id="SSF56935">
    <property type="entry name" value="Porins"/>
    <property type="match status" value="1"/>
</dbReference>
<evidence type="ECO:0000259" key="4">
    <source>
        <dbReference type="Pfam" id="PF07715"/>
    </source>
</evidence>
<reference evidence="5 6" key="2">
    <citation type="journal article" date="2010" name="Stand. Genomic Sci.">
        <title>Complete genome sequence of Chitinophaga pinensis type strain (UQM 2034).</title>
        <authorList>
            <person name="Glavina Del Rio T."/>
            <person name="Abt B."/>
            <person name="Spring S."/>
            <person name="Lapidus A."/>
            <person name="Nolan M."/>
            <person name="Tice H."/>
            <person name="Copeland A."/>
            <person name="Cheng J.F."/>
            <person name="Chen F."/>
            <person name="Bruce D."/>
            <person name="Goodwin L."/>
            <person name="Pitluck S."/>
            <person name="Ivanova N."/>
            <person name="Mavromatis K."/>
            <person name="Mikhailova N."/>
            <person name="Pati A."/>
            <person name="Chen A."/>
            <person name="Palaniappan K."/>
            <person name="Land M."/>
            <person name="Hauser L."/>
            <person name="Chang Y.J."/>
            <person name="Jeffries C.D."/>
            <person name="Chain P."/>
            <person name="Saunders E."/>
            <person name="Detter J.C."/>
            <person name="Brettin T."/>
            <person name="Rohde M."/>
            <person name="Goker M."/>
            <person name="Bristow J."/>
            <person name="Eisen J.A."/>
            <person name="Markowitz V."/>
            <person name="Hugenholtz P."/>
            <person name="Kyrpides N.C."/>
            <person name="Klenk H.P."/>
            <person name="Lucas S."/>
        </authorList>
    </citation>
    <scope>NUCLEOTIDE SEQUENCE [LARGE SCALE GENOMIC DNA]</scope>
    <source>
        <strain evidence="6">ATCC 43595 / DSM 2588 / LMG 13176 / NBRC 15968 / NCIMB 11800 / UQM 2034</strain>
    </source>
</reference>
<dbReference type="InterPro" id="IPR008756">
    <property type="entry name" value="Peptidase_M56"/>
</dbReference>
<name>A0A979GN86_CHIPD</name>
<evidence type="ECO:0000313" key="5">
    <source>
        <dbReference type="EMBL" id="ACU59332.1"/>
    </source>
</evidence>
<dbReference type="RefSeq" id="WP_012789508.1">
    <property type="nucleotide sequence ID" value="NC_013132.1"/>
</dbReference>
<dbReference type="InterPro" id="IPR052173">
    <property type="entry name" value="Beta-lactam_resp_regulator"/>
</dbReference>
<feature type="compositionally biased region" description="Low complexity" evidence="1">
    <location>
        <begin position="501"/>
        <end position="515"/>
    </location>
</feature>
<feature type="region of interest" description="Disordered" evidence="1">
    <location>
        <begin position="295"/>
        <end position="366"/>
    </location>
</feature>
<evidence type="ECO:0000256" key="2">
    <source>
        <dbReference type="SAM" id="Phobius"/>
    </source>
</evidence>
<feature type="transmembrane region" description="Helical" evidence="2">
    <location>
        <begin position="34"/>
        <end position="55"/>
    </location>
</feature>
<accession>A0A979GN86</accession>
<gene>
    <name evidence="5" type="ordered locus">Cpin_1836</name>
</gene>
<reference evidence="6" key="1">
    <citation type="submission" date="2009-08" db="EMBL/GenBank/DDBJ databases">
        <title>The complete genome of Chitinophaga pinensis DSM 2588.</title>
        <authorList>
            <consortium name="US DOE Joint Genome Institute (JGI-PGF)"/>
            <person name="Lucas S."/>
            <person name="Copeland A."/>
            <person name="Lapidus A."/>
            <person name="Glavina del Rio T."/>
            <person name="Dalin E."/>
            <person name="Tice H."/>
            <person name="Bruce D."/>
            <person name="Goodwin L."/>
            <person name="Pitluck S."/>
            <person name="Kyrpides N."/>
            <person name="Mavromatis K."/>
            <person name="Ivanova N."/>
            <person name="Mikhailova N."/>
            <person name="Sims D."/>
            <person name="Meinche L."/>
            <person name="Brettin T."/>
            <person name="Detter J.C."/>
            <person name="Han C."/>
            <person name="Larimer F."/>
            <person name="Land M."/>
            <person name="Hauser L."/>
            <person name="Markowitz V."/>
            <person name="Cheng J.-F."/>
            <person name="Hugenholtz P."/>
            <person name="Woyke T."/>
            <person name="Wu D."/>
            <person name="Spring S."/>
            <person name="Klenk H.-P."/>
            <person name="Eisen J.A."/>
        </authorList>
    </citation>
    <scope>NUCLEOTIDE SEQUENCE [LARGE SCALE GENOMIC DNA]</scope>
    <source>
        <strain evidence="6">ATCC 43595 / DSM 2588 / LMG 13176 / NBRC 15968 / NCIMB 11800 / UQM 2034</strain>
    </source>
</reference>
<feature type="region of interest" description="Disordered" evidence="1">
    <location>
        <begin position="500"/>
        <end position="524"/>
    </location>
</feature>
<dbReference type="CDD" id="cd07341">
    <property type="entry name" value="M56_BlaR1_MecR1_like"/>
    <property type="match status" value="1"/>
</dbReference>
<proteinExistence type="predicted"/>
<dbReference type="InterPro" id="IPR012910">
    <property type="entry name" value="Plug_dom"/>
</dbReference>
<feature type="domain" description="TonB-dependent receptor plug" evidence="4">
    <location>
        <begin position="377"/>
        <end position="442"/>
    </location>
</feature>